<dbReference type="Gene3D" id="3.40.50.300">
    <property type="entry name" value="P-loop containing nucleotide triphosphate hydrolases"/>
    <property type="match status" value="1"/>
</dbReference>
<dbReference type="PANTHER" id="PTHR11669:SF8">
    <property type="entry name" value="DNA POLYMERASE III SUBUNIT DELTA"/>
    <property type="match status" value="1"/>
</dbReference>
<dbReference type="EMBL" id="SGBC01000001">
    <property type="protein sequence ID" value="RZD16747.1"/>
    <property type="molecule type" value="Genomic_DNA"/>
</dbReference>
<dbReference type="PANTHER" id="PTHR11669">
    <property type="entry name" value="REPLICATION FACTOR C / DNA POLYMERASE III GAMMA-TAU SUBUNIT"/>
    <property type="match status" value="1"/>
</dbReference>
<dbReference type="InterPro" id="IPR027417">
    <property type="entry name" value="P-loop_NTPase"/>
</dbReference>
<accession>A0A519BHK1</accession>
<dbReference type="Proteomes" id="UP000316562">
    <property type="component" value="Unassembled WGS sequence"/>
</dbReference>
<dbReference type="Pfam" id="PF13177">
    <property type="entry name" value="DNA_pol3_delta2"/>
    <property type="match status" value="1"/>
</dbReference>
<organism evidence="2 3">
    <name type="scientific">Acididesulfobacter guangdongensis</name>
    <dbReference type="NCBI Taxonomy" id="2597225"/>
    <lineage>
        <taxon>Bacteria</taxon>
        <taxon>Deltaproteobacteria</taxon>
        <taxon>Candidatus Acidulodesulfobacterales</taxon>
        <taxon>Candidatus Acididesulfobacter</taxon>
    </lineage>
</organism>
<reference evidence="2 3" key="1">
    <citation type="journal article" date="2019" name="ISME J.">
        <title>Insights into ecological role of a new deltaproteobacterial order Candidatus Acidulodesulfobacterales by metagenomics and metatranscriptomics.</title>
        <authorList>
            <person name="Tan S."/>
            <person name="Liu J."/>
            <person name="Fang Y."/>
            <person name="Hedlund B.P."/>
            <person name="Lian Z.H."/>
            <person name="Huang L.Y."/>
            <person name="Li J.T."/>
            <person name="Huang L.N."/>
            <person name="Li W.J."/>
            <person name="Jiang H.C."/>
            <person name="Dong H.L."/>
            <person name="Shu W.S."/>
        </authorList>
    </citation>
    <scope>NUCLEOTIDE SEQUENCE [LARGE SCALE GENOMIC DNA]</scope>
    <source>
        <strain evidence="2">AP2</strain>
    </source>
</reference>
<name>A0A519BHK1_ACIG2</name>
<evidence type="ECO:0000313" key="3">
    <source>
        <dbReference type="Proteomes" id="UP000316562"/>
    </source>
</evidence>
<feature type="region of interest" description="Disordered" evidence="1">
    <location>
        <begin position="222"/>
        <end position="245"/>
    </location>
</feature>
<proteinExistence type="predicted"/>
<evidence type="ECO:0000256" key="1">
    <source>
        <dbReference type="SAM" id="MobiDB-lite"/>
    </source>
</evidence>
<feature type="compositionally biased region" description="Low complexity" evidence="1">
    <location>
        <begin position="222"/>
        <end position="240"/>
    </location>
</feature>
<dbReference type="GO" id="GO:0006261">
    <property type="term" value="P:DNA-templated DNA replication"/>
    <property type="evidence" value="ECO:0007669"/>
    <property type="project" value="TreeGrafter"/>
</dbReference>
<dbReference type="InterPro" id="IPR050238">
    <property type="entry name" value="DNA_Rep/Repair_Clamp_Loader"/>
</dbReference>
<protein>
    <recommendedName>
        <fullName evidence="4">DNA polymerase III subunit delta</fullName>
    </recommendedName>
</protein>
<dbReference type="SUPFAM" id="SSF52540">
    <property type="entry name" value="P-loop containing nucleoside triphosphate hydrolases"/>
    <property type="match status" value="1"/>
</dbReference>
<evidence type="ECO:0008006" key="4">
    <source>
        <dbReference type="Google" id="ProtNLM"/>
    </source>
</evidence>
<sequence>MNNFPYGFSKVLGHESELVFLNSLILQDRIPSGLIFYGQESIGKKFTAFSFASSVLCSDFNLDLNFNSGNSRKLIGIEDSNGDRSSNLNNPSSALIEPCGKCSSCAGILNKTNSNIIYIEHEKGLINIDKINGLARSLSLLPANNMHRFVIIDDISKMNAGAMNSILKILEEPPEKTVFILIAAALNNILPTIISRCMIVNFKPVNEEILFNYAKNYYNGNGNQNSNGSSNNNNDNNNGNRENRADKEIKGFNNDDEILAAYVRLARGSISNLANLMSGNYIKLRNEIFDIFISESFNKKLPFYNYNMSDKFNNIIKNYKEDGSKSNKSGKKIGIMAKNTDNDNIDIDESYIFEIILVILRDILVYLVTKNIKLIYNVDIYEEIKKITMLDNFDEEKISEMIEITLSHINGLNYNLNKHISLDRYFSAI</sequence>
<evidence type="ECO:0000313" key="2">
    <source>
        <dbReference type="EMBL" id="RZD16747.1"/>
    </source>
</evidence>
<comment type="caution">
    <text evidence="2">The sequence shown here is derived from an EMBL/GenBank/DDBJ whole genome shotgun (WGS) entry which is preliminary data.</text>
</comment>
<dbReference type="AlphaFoldDB" id="A0A519BHK1"/>
<gene>
    <name evidence="2" type="ORF">EVJ46_00455</name>
</gene>